<dbReference type="Pfam" id="PF00899">
    <property type="entry name" value="ThiF"/>
    <property type="match status" value="1"/>
</dbReference>
<evidence type="ECO:0000313" key="3">
    <source>
        <dbReference type="EMBL" id="VEG49942.1"/>
    </source>
</evidence>
<organism evidence="3 4">
    <name type="scientific">Mycolicibacterium chitae</name>
    <name type="common">Mycobacterium chitae</name>
    <dbReference type="NCBI Taxonomy" id="1792"/>
    <lineage>
        <taxon>Bacteria</taxon>
        <taxon>Bacillati</taxon>
        <taxon>Actinomycetota</taxon>
        <taxon>Actinomycetes</taxon>
        <taxon>Mycobacteriales</taxon>
        <taxon>Mycobacteriaceae</taxon>
        <taxon>Mycolicibacterium</taxon>
    </lineage>
</organism>
<dbReference type="PANTHER" id="PTHR43267:SF3">
    <property type="entry name" value="THIF PROTEIN"/>
    <property type="match status" value="1"/>
</dbReference>
<dbReference type="EMBL" id="LR134355">
    <property type="protein sequence ID" value="VEG49942.1"/>
    <property type="molecule type" value="Genomic_DNA"/>
</dbReference>
<dbReference type="PANTHER" id="PTHR43267">
    <property type="entry name" value="TRNA THREONYLCARBAMOYLADENOSINE DEHYDRATASE"/>
    <property type="match status" value="1"/>
</dbReference>
<dbReference type="SUPFAM" id="SSF69572">
    <property type="entry name" value="Activating enzymes of the ubiquitin-like proteins"/>
    <property type="match status" value="1"/>
</dbReference>
<dbReference type="GO" id="GO:0061504">
    <property type="term" value="P:cyclic threonylcarbamoyladenosine biosynthetic process"/>
    <property type="evidence" value="ECO:0007669"/>
    <property type="project" value="TreeGrafter"/>
</dbReference>
<evidence type="ECO:0000256" key="1">
    <source>
        <dbReference type="SAM" id="MobiDB-lite"/>
    </source>
</evidence>
<sequence>MSNPDPTRWRAVILDEALADDRDTLAGLRADPALEFLDHRAAQLAELRELRPPAGADLLGETPRWVYYPWRRTVVALLGPAGFRRLRLDRNRNLITAEEQRRLGRLRVAVAGLSVGHVIAHTLAAQGLCGELRLADFDVLELSNLNRVPAGVLDLGVNKAVSAARRIAELDPYLPVTVLRDGVTADTVDDFVADTDVVIEECDSLDIKAVVREVARRHRVPVLMATSDRGLVDVERFDVEPDRPILHGLLGAVDADALAGMSARDKIPHMLGHLDVPRASARAAASMVEVGRTLTTWPQLAADVVLGATTIAEAVRRLGLGEPLPSGRTRVDVGAALDALAEPPAPPEPVETAAPDSAAAPAGAAERIAAAANRAPSGGNAQPWRIVAEPDSVSVRLDTGYRATIDVAHRGGAVAVGAAVFNARVAAAAQRLLGPLRWHQDSQVPLAATLRLAPGEDAELAGLYDAMWHRETNRNRGTPGQLDPGTVGALEAAALGEGARLRVVTAGAELDTLIDILAETDRIRYLTPQLHREMISELRWPTDPEPDSGIEVGLLGLDDSDLAVLEVLRRSDVMAHLADWDAGSALGDEVGERLRVSSGVGVVWVEGRTLLDYARGGQGAEAVWVAAAARGLAVQPISPVFLHAHDEPELREVSARYAPQLQELSERFRRVVDVPGDAGLILLLRFAEAPPTTGRSRRRALARQRG</sequence>
<dbReference type="RefSeq" id="WP_126335549.1">
    <property type="nucleotide sequence ID" value="NZ_AP022604.1"/>
</dbReference>
<evidence type="ECO:0000259" key="2">
    <source>
        <dbReference type="Pfam" id="PF00899"/>
    </source>
</evidence>
<dbReference type="AlphaFoldDB" id="A0A3S4RQL8"/>
<dbReference type="SUPFAM" id="SSF55469">
    <property type="entry name" value="FMN-dependent nitroreductase-like"/>
    <property type="match status" value="1"/>
</dbReference>
<dbReference type="InterPro" id="IPR035985">
    <property type="entry name" value="Ubiquitin-activating_enz"/>
</dbReference>
<dbReference type="OrthoDB" id="5149792at2"/>
<dbReference type="GO" id="GO:0016491">
    <property type="term" value="F:oxidoreductase activity"/>
    <property type="evidence" value="ECO:0007669"/>
    <property type="project" value="InterPro"/>
</dbReference>
<feature type="domain" description="THIF-type NAD/FAD binding fold" evidence="2">
    <location>
        <begin position="89"/>
        <end position="237"/>
    </location>
</feature>
<name>A0A3S4RQL8_MYCCI</name>
<feature type="region of interest" description="Disordered" evidence="1">
    <location>
        <begin position="340"/>
        <end position="364"/>
    </location>
</feature>
<dbReference type="Gene3D" id="3.40.50.720">
    <property type="entry name" value="NAD(P)-binding Rossmann-like Domain"/>
    <property type="match status" value="1"/>
</dbReference>
<dbReference type="GO" id="GO:0061503">
    <property type="term" value="F:tRNA threonylcarbamoyladenosine dehydratase"/>
    <property type="evidence" value="ECO:0007669"/>
    <property type="project" value="TreeGrafter"/>
</dbReference>
<reference evidence="3 4" key="1">
    <citation type="submission" date="2018-12" db="EMBL/GenBank/DDBJ databases">
        <authorList>
            <consortium name="Pathogen Informatics"/>
        </authorList>
    </citation>
    <scope>NUCLEOTIDE SEQUENCE [LARGE SCALE GENOMIC DNA]</scope>
    <source>
        <strain evidence="3 4">NCTC10485</strain>
    </source>
</reference>
<accession>A0A3S4RQL8</accession>
<evidence type="ECO:0000313" key="4">
    <source>
        <dbReference type="Proteomes" id="UP000282551"/>
    </source>
</evidence>
<proteinExistence type="predicted"/>
<dbReference type="InterPro" id="IPR000594">
    <property type="entry name" value="ThiF_NAD_FAD-bd"/>
</dbReference>
<dbReference type="Proteomes" id="UP000282551">
    <property type="component" value="Chromosome"/>
</dbReference>
<protein>
    <submittedName>
        <fullName evidence="3">Putative molybdopterin biosynthesis protein MoeY</fullName>
    </submittedName>
</protein>
<dbReference type="NCBIfam" id="NF005901">
    <property type="entry name" value="PRK07877.1"/>
    <property type="match status" value="1"/>
</dbReference>
<dbReference type="InterPro" id="IPR000415">
    <property type="entry name" value="Nitroreductase-like"/>
</dbReference>
<dbReference type="InterPro" id="IPR045886">
    <property type="entry name" value="ThiF/MoeB/HesA"/>
</dbReference>
<dbReference type="CDD" id="cd01483">
    <property type="entry name" value="E1_enzyme_family"/>
    <property type="match status" value="1"/>
</dbReference>
<dbReference type="GO" id="GO:0008641">
    <property type="term" value="F:ubiquitin-like modifier activating enzyme activity"/>
    <property type="evidence" value="ECO:0007669"/>
    <property type="project" value="InterPro"/>
</dbReference>
<dbReference type="Gene3D" id="3.40.109.10">
    <property type="entry name" value="NADH Oxidase"/>
    <property type="match status" value="1"/>
</dbReference>
<feature type="compositionally biased region" description="Low complexity" evidence="1">
    <location>
        <begin position="350"/>
        <end position="364"/>
    </location>
</feature>
<keyword evidence="4" id="KW-1185">Reference proteome</keyword>
<gene>
    <name evidence="3" type="ORF">NCTC10485_04256</name>
</gene>